<protein>
    <submittedName>
        <fullName evidence="1">Uncharacterized protein</fullName>
    </submittedName>
</protein>
<dbReference type="RefSeq" id="WP_123717730.1">
    <property type="nucleotide sequence ID" value="NZ_MOAY01000081.1"/>
</dbReference>
<sequence length="113" mass="11926">MGVTVGNQHNFMYPIVGTGDVKIINIDPTLSTPTISFSKASQPGSTVLINPYSGGGVSSAIDLTNVTGKAPGSIMWMQTHEQYELTFSGAAGWDLKVHNANVGQVNVAPTYTR</sequence>
<dbReference type="EMBL" id="MOAY01000081">
    <property type="protein sequence ID" value="ROM33322.1"/>
    <property type="molecule type" value="Genomic_DNA"/>
</dbReference>
<evidence type="ECO:0000313" key="2">
    <source>
        <dbReference type="Proteomes" id="UP000284656"/>
    </source>
</evidence>
<proteinExistence type="predicted"/>
<reference evidence="1 2" key="1">
    <citation type="submission" date="2016-10" db="EMBL/GenBank/DDBJ databases">
        <title>Comparative genome analysis of multiple Pseudomonas spp. focuses on biocontrol and plant growth promoting traits.</title>
        <authorList>
            <person name="Tao X.-Y."/>
            <person name="Taylor C.G."/>
        </authorList>
    </citation>
    <scope>NUCLEOTIDE SEQUENCE [LARGE SCALE GENOMIC DNA]</scope>
    <source>
        <strain evidence="1 2">29G9</strain>
    </source>
</reference>
<name>A0A423EPV5_9PSED</name>
<dbReference type="AlphaFoldDB" id="A0A423EPV5"/>
<accession>A0A423EPV5</accession>
<organism evidence="1 2">
    <name type="scientific">Pseudomonas poae</name>
    <dbReference type="NCBI Taxonomy" id="200451"/>
    <lineage>
        <taxon>Bacteria</taxon>
        <taxon>Pseudomonadati</taxon>
        <taxon>Pseudomonadota</taxon>
        <taxon>Gammaproteobacteria</taxon>
        <taxon>Pseudomonadales</taxon>
        <taxon>Pseudomonadaceae</taxon>
        <taxon>Pseudomonas</taxon>
    </lineage>
</organism>
<evidence type="ECO:0000313" key="1">
    <source>
        <dbReference type="EMBL" id="ROM33322.1"/>
    </source>
</evidence>
<dbReference type="Proteomes" id="UP000284656">
    <property type="component" value="Unassembled WGS sequence"/>
</dbReference>
<comment type="caution">
    <text evidence="1">The sequence shown here is derived from an EMBL/GenBank/DDBJ whole genome shotgun (WGS) entry which is preliminary data.</text>
</comment>
<gene>
    <name evidence="1" type="ORF">BK648_21110</name>
</gene>